<reference evidence="9" key="1">
    <citation type="submission" date="2020-02" db="EMBL/GenBank/DDBJ databases">
        <authorList>
            <person name="Meier V. D."/>
        </authorList>
    </citation>
    <scope>NUCLEOTIDE SEQUENCE</scope>
    <source>
        <strain evidence="9">AVDCRST_MAG59</strain>
    </source>
</reference>
<dbReference type="GO" id="GO:0000976">
    <property type="term" value="F:transcription cis-regulatory region binding"/>
    <property type="evidence" value="ECO:0007669"/>
    <property type="project" value="TreeGrafter"/>
</dbReference>
<keyword evidence="9" id="KW-0132">Cell division</keyword>
<dbReference type="PROSITE" id="PS51740">
    <property type="entry name" value="SPOVT_ABRB"/>
    <property type="match status" value="2"/>
</dbReference>
<dbReference type="AlphaFoldDB" id="A0A6J4VB75"/>
<dbReference type="GO" id="GO:0003700">
    <property type="term" value="F:DNA-binding transcription factor activity"/>
    <property type="evidence" value="ECO:0007669"/>
    <property type="project" value="UniProtKB-UniRule"/>
</dbReference>
<dbReference type="InterPro" id="IPR035642">
    <property type="entry name" value="MraZ_N"/>
</dbReference>
<keyword evidence="3" id="KW-0677">Repeat</keyword>
<organism evidence="9">
    <name type="scientific">uncultured Thermomicrobiales bacterium</name>
    <dbReference type="NCBI Taxonomy" id="1645740"/>
    <lineage>
        <taxon>Bacteria</taxon>
        <taxon>Pseudomonadati</taxon>
        <taxon>Thermomicrobiota</taxon>
        <taxon>Thermomicrobia</taxon>
        <taxon>Thermomicrobiales</taxon>
        <taxon>environmental samples</taxon>
    </lineage>
</organism>
<dbReference type="CDD" id="cd16321">
    <property type="entry name" value="MraZ_C"/>
    <property type="match status" value="1"/>
</dbReference>
<gene>
    <name evidence="7" type="primary">mraZ</name>
    <name evidence="9" type="ORF">AVDCRST_MAG59-3563</name>
</gene>
<sequence>MFLGRHAHALDAKGRLAVPARFRDALAEGVVLTRGIDRCLSLYPMAAWLPLAEKVAALPISDPDARNFRRLVFAEATDLTLDGQGRILVPPELRAYAGLEREALVVGVHTHLEVWSPEAWAAVAARLDADGGAIAEKLGELI</sequence>
<name>A0A6J4VB75_9BACT</name>
<dbReference type="InterPro" id="IPR003444">
    <property type="entry name" value="MraZ"/>
</dbReference>
<keyword evidence="2 7" id="KW-0963">Cytoplasm</keyword>
<dbReference type="EMBL" id="CADCWF010000255">
    <property type="protein sequence ID" value="CAA9571345.1"/>
    <property type="molecule type" value="Genomic_DNA"/>
</dbReference>
<keyword evidence="6 7" id="KW-0804">Transcription</keyword>
<dbReference type="GO" id="GO:0051301">
    <property type="term" value="P:cell division"/>
    <property type="evidence" value="ECO:0007669"/>
    <property type="project" value="UniProtKB-KW"/>
</dbReference>
<feature type="domain" description="SpoVT-AbrB" evidence="8">
    <location>
        <begin position="76"/>
        <end position="119"/>
    </location>
</feature>
<feature type="domain" description="SpoVT-AbrB" evidence="8">
    <location>
        <begin position="5"/>
        <end position="47"/>
    </location>
</feature>
<dbReference type="Pfam" id="PF02381">
    <property type="entry name" value="MraZ"/>
    <property type="match status" value="2"/>
</dbReference>
<accession>A0A6J4VB75</accession>
<evidence type="ECO:0000259" key="8">
    <source>
        <dbReference type="PROSITE" id="PS51740"/>
    </source>
</evidence>
<comment type="subcellular location">
    <subcellularLocation>
        <location evidence="7">Cytoplasm</location>
        <location evidence="7">Nucleoid</location>
    </subcellularLocation>
</comment>
<protein>
    <recommendedName>
        <fullName evidence="1 7">Transcriptional regulator MraZ</fullName>
    </recommendedName>
</protein>
<evidence type="ECO:0000313" key="9">
    <source>
        <dbReference type="EMBL" id="CAA9571345.1"/>
    </source>
</evidence>
<dbReference type="PANTHER" id="PTHR34701:SF1">
    <property type="entry name" value="TRANSCRIPTIONAL REGULATOR MRAZ"/>
    <property type="match status" value="1"/>
</dbReference>
<keyword evidence="5 7" id="KW-0238">DNA-binding</keyword>
<evidence type="ECO:0000256" key="6">
    <source>
        <dbReference type="ARBA" id="ARBA00023163"/>
    </source>
</evidence>
<evidence type="ECO:0000256" key="1">
    <source>
        <dbReference type="ARBA" id="ARBA00013860"/>
    </source>
</evidence>
<dbReference type="InterPro" id="IPR037914">
    <property type="entry name" value="SpoVT-AbrB_sf"/>
</dbReference>
<evidence type="ECO:0000256" key="7">
    <source>
        <dbReference type="HAMAP-Rule" id="MF_01008"/>
    </source>
</evidence>
<dbReference type="NCBIfam" id="TIGR00242">
    <property type="entry name" value="division/cell wall cluster transcriptional repressor MraZ"/>
    <property type="match status" value="1"/>
</dbReference>
<comment type="similarity">
    <text evidence="7">Belongs to the MraZ family.</text>
</comment>
<dbReference type="GO" id="GO:0005737">
    <property type="term" value="C:cytoplasm"/>
    <property type="evidence" value="ECO:0007669"/>
    <property type="project" value="UniProtKB-UniRule"/>
</dbReference>
<keyword evidence="9" id="KW-0131">Cell cycle</keyword>
<dbReference type="SUPFAM" id="SSF89447">
    <property type="entry name" value="AbrB/MazE/MraZ-like"/>
    <property type="match status" value="1"/>
</dbReference>
<comment type="subunit">
    <text evidence="7">Forms oligomers.</text>
</comment>
<keyword evidence="4 7" id="KW-0805">Transcription regulation</keyword>
<dbReference type="GO" id="GO:0009295">
    <property type="term" value="C:nucleoid"/>
    <property type="evidence" value="ECO:0007669"/>
    <property type="project" value="UniProtKB-SubCell"/>
</dbReference>
<evidence type="ECO:0000256" key="2">
    <source>
        <dbReference type="ARBA" id="ARBA00022490"/>
    </source>
</evidence>
<dbReference type="PANTHER" id="PTHR34701">
    <property type="entry name" value="TRANSCRIPTIONAL REGULATOR MRAZ"/>
    <property type="match status" value="1"/>
</dbReference>
<proteinExistence type="inferred from homology"/>
<dbReference type="CDD" id="cd16320">
    <property type="entry name" value="MraZ_N"/>
    <property type="match status" value="1"/>
</dbReference>
<dbReference type="InterPro" id="IPR035644">
    <property type="entry name" value="MraZ_C"/>
</dbReference>
<evidence type="ECO:0000256" key="3">
    <source>
        <dbReference type="ARBA" id="ARBA00022737"/>
    </source>
</evidence>
<dbReference type="HAMAP" id="MF_01008">
    <property type="entry name" value="MraZ"/>
    <property type="match status" value="1"/>
</dbReference>
<dbReference type="Gene3D" id="3.40.1550.20">
    <property type="entry name" value="Transcriptional regulator MraZ domain"/>
    <property type="match status" value="1"/>
</dbReference>
<evidence type="ECO:0000256" key="5">
    <source>
        <dbReference type="ARBA" id="ARBA00023125"/>
    </source>
</evidence>
<dbReference type="InterPro" id="IPR020603">
    <property type="entry name" value="MraZ_dom"/>
</dbReference>
<evidence type="ECO:0000256" key="4">
    <source>
        <dbReference type="ARBA" id="ARBA00023015"/>
    </source>
</evidence>
<dbReference type="InterPro" id="IPR038619">
    <property type="entry name" value="MraZ_sf"/>
</dbReference>
<dbReference type="InterPro" id="IPR007159">
    <property type="entry name" value="SpoVT-AbrB_dom"/>
</dbReference>
<dbReference type="GO" id="GO:2000143">
    <property type="term" value="P:negative regulation of DNA-templated transcription initiation"/>
    <property type="evidence" value="ECO:0007669"/>
    <property type="project" value="TreeGrafter"/>
</dbReference>